<accession>A0ABY3RFM1</accession>
<feature type="domain" description="HTH cro/C1-type" evidence="5">
    <location>
        <begin position="15"/>
        <end position="69"/>
    </location>
</feature>
<keyword evidence="7" id="KW-1185">Reference proteome</keyword>
<dbReference type="EMBL" id="CP088156">
    <property type="protein sequence ID" value="UFZ05621.1"/>
    <property type="molecule type" value="Genomic_DNA"/>
</dbReference>
<dbReference type="InterPro" id="IPR001387">
    <property type="entry name" value="Cro/C1-type_HTH"/>
</dbReference>
<organism evidence="6 7">
    <name type="scientific">Bradyrhizobium ontarionense</name>
    <dbReference type="NCBI Taxonomy" id="2898149"/>
    <lineage>
        <taxon>Bacteria</taxon>
        <taxon>Pseudomonadati</taxon>
        <taxon>Pseudomonadota</taxon>
        <taxon>Alphaproteobacteria</taxon>
        <taxon>Hyphomicrobiales</taxon>
        <taxon>Nitrobacteraceae</taxon>
        <taxon>Bradyrhizobium</taxon>
    </lineage>
</organism>
<evidence type="ECO:0000313" key="6">
    <source>
        <dbReference type="EMBL" id="UFZ05621.1"/>
    </source>
</evidence>
<reference evidence="6" key="1">
    <citation type="journal article" date="2024" name="Antonie Van Leeuwenhoek">
        <title>Bradyrhizobium ontarionense sp. nov., a novel bacterial symbiont isolated from Aeschynomene indica (Indian jointvetch), harbours photosynthesis, nitrogen fixation and nitrous oxide (N2O) reductase genes.</title>
        <authorList>
            <person name="Bromfield E.S.P."/>
            <person name="Cloutier S."/>
        </authorList>
    </citation>
    <scope>NUCLEOTIDE SEQUENCE</scope>
    <source>
        <strain evidence="6">A19</strain>
    </source>
</reference>
<dbReference type="InterPro" id="IPR018653">
    <property type="entry name" value="ScfR_C"/>
</dbReference>
<dbReference type="PANTHER" id="PTHR46797">
    <property type="entry name" value="HTH-TYPE TRANSCRIPTIONAL REGULATOR"/>
    <property type="match status" value="1"/>
</dbReference>
<dbReference type="InterPro" id="IPR010359">
    <property type="entry name" value="IrrE_HExxH"/>
</dbReference>
<keyword evidence="2" id="KW-0805">Transcription regulation</keyword>
<dbReference type="InterPro" id="IPR010982">
    <property type="entry name" value="Lambda_DNA-bd_dom_sf"/>
</dbReference>
<comment type="similarity">
    <text evidence="1">Belongs to the short-chain fatty acyl-CoA assimilation regulator (ScfR) family.</text>
</comment>
<evidence type="ECO:0000256" key="2">
    <source>
        <dbReference type="ARBA" id="ARBA00023015"/>
    </source>
</evidence>
<evidence type="ECO:0000256" key="4">
    <source>
        <dbReference type="ARBA" id="ARBA00023163"/>
    </source>
</evidence>
<dbReference type="CDD" id="cd00093">
    <property type="entry name" value="HTH_XRE"/>
    <property type="match status" value="1"/>
</dbReference>
<dbReference type="InterPro" id="IPR050807">
    <property type="entry name" value="TransReg_Diox_bact_type"/>
</dbReference>
<evidence type="ECO:0000259" key="5">
    <source>
        <dbReference type="PROSITE" id="PS50943"/>
    </source>
</evidence>
<dbReference type="Gene3D" id="1.10.260.40">
    <property type="entry name" value="lambda repressor-like DNA-binding domains"/>
    <property type="match status" value="1"/>
</dbReference>
<gene>
    <name evidence="6" type="ORF">LQG66_04710</name>
</gene>
<dbReference type="Pfam" id="PF01381">
    <property type="entry name" value="HTH_3"/>
    <property type="match status" value="1"/>
</dbReference>
<keyword evidence="4" id="KW-0804">Transcription</keyword>
<sequence>MTTATARSIFMGPRLRRLRRELGLTQADMAADLEISAPYVALLERNQRPVTADMLLRLARTYKIDLADLAGDGGADHTARMQSILKDPMFSDIDIPALEISDLAVSYPGMTEAFLRLYTAYREEQLALAEQRAPAISGSTPRPGQETIDANDPVADVRRFLAARRNNFANLDDAAERLAQAMFQGSSAGSPQVSAGPAGFIERFRVRHNLQVRYMPPNVMLGSLRRLDLHRRQLLIEDSLDSASLKFELARQLAYLELDTEIGAALEDGKFASKTAELLARRALAAYAAAAIIMPYSIFAKAVDTRQYDLEALARQFGTSFEQTAHRVTTLQKPGAEKIPFFLIRVDPAGNISKLLDGAGFPFARHGGACPLWSVHDVFKTPRQIVTQWLELPDGQRFFSIARTVTAGGGSYGAVRVERAIAVGCAAEHAGQLIYTRDGHGPDANEPTPIGVACRVCHRPKCAARSAPPIGREILPDDFRTSAVPFGFSAD</sequence>
<evidence type="ECO:0000256" key="1">
    <source>
        <dbReference type="ARBA" id="ARBA00007227"/>
    </source>
</evidence>
<dbReference type="InterPro" id="IPR026281">
    <property type="entry name" value="HTH_RamB"/>
</dbReference>
<proteinExistence type="inferred from homology"/>
<evidence type="ECO:0000256" key="3">
    <source>
        <dbReference type="ARBA" id="ARBA00023125"/>
    </source>
</evidence>
<dbReference type="Proteomes" id="UP001431010">
    <property type="component" value="Chromosome"/>
</dbReference>
<name>A0ABY3RFM1_9BRAD</name>
<dbReference type="Pfam" id="PF06114">
    <property type="entry name" value="Peptidase_M78"/>
    <property type="match status" value="1"/>
</dbReference>
<keyword evidence="3" id="KW-0238">DNA-binding</keyword>
<dbReference type="PIRSF" id="PIRSF019251">
    <property type="entry name" value="Rv0465c"/>
    <property type="match status" value="1"/>
</dbReference>
<protein>
    <submittedName>
        <fullName evidence="6">Short-chain fatty acyl-CoA regulator family protein</fullName>
    </submittedName>
</protein>
<dbReference type="RefSeq" id="WP_231323920.1">
    <property type="nucleotide sequence ID" value="NZ_CP088156.1"/>
</dbReference>
<dbReference type="PROSITE" id="PS50943">
    <property type="entry name" value="HTH_CROC1"/>
    <property type="match status" value="1"/>
</dbReference>
<dbReference type="SUPFAM" id="SSF47413">
    <property type="entry name" value="lambda repressor-like DNA-binding domains"/>
    <property type="match status" value="1"/>
</dbReference>
<evidence type="ECO:0000313" key="7">
    <source>
        <dbReference type="Proteomes" id="UP001431010"/>
    </source>
</evidence>
<dbReference type="Pfam" id="PF09856">
    <property type="entry name" value="ScfRs"/>
    <property type="match status" value="1"/>
</dbReference>
<dbReference type="PANTHER" id="PTHR46797:SF23">
    <property type="entry name" value="HTH-TYPE TRANSCRIPTIONAL REGULATOR SUTR"/>
    <property type="match status" value="1"/>
</dbReference>
<dbReference type="SMART" id="SM00530">
    <property type="entry name" value="HTH_XRE"/>
    <property type="match status" value="1"/>
</dbReference>